<organism evidence="9 10">
    <name type="scientific">Tetrapyrgos nigripes</name>
    <dbReference type="NCBI Taxonomy" id="182062"/>
    <lineage>
        <taxon>Eukaryota</taxon>
        <taxon>Fungi</taxon>
        <taxon>Dikarya</taxon>
        <taxon>Basidiomycota</taxon>
        <taxon>Agaricomycotina</taxon>
        <taxon>Agaricomycetes</taxon>
        <taxon>Agaricomycetidae</taxon>
        <taxon>Agaricales</taxon>
        <taxon>Marasmiineae</taxon>
        <taxon>Marasmiaceae</taxon>
        <taxon>Tetrapyrgos</taxon>
    </lineage>
</organism>
<gene>
    <name evidence="9" type="ORF">D9758_014700</name>
</gene>
<dbReference type="AlphaFoldDB" id="A0A8H5FNU2"/>
<keyword evidence="3 6" id="KW-0378">Hydrolase</keyword>
<dbReference type="GO" id="GO:0034982">
    <property type="term" value="P:mitochondrial protein processing"/>
    <property type="evidence" value="ECO:0007669"/>
    <property type="project" value="TreeGrafter"/>
</dbReference>
<comment type="similarity">
    <text evidence="6">Belongs to the peptidase M48 family.</text>
</comment>
<dbReference type="CDD" id="cd07331">
    <property type="entry name" value="M48C_Oma1_like"/>
    <property type="match status" value="1"/>
</dbReference>
<evidence type="ECO:0000256" key="1">
    <source>
        <dbReference type="ARBA" id="ARBA00022670"/>
    </source>
</evidence>
<name>A0A8H5FNU2_9AGAR</name>
<dbReference type="GO" id="GO:0004222">
    <property type="term" value="F:metalloendopeptidase activity"/>
    <property type="evidence" value="ECO:0007669"/>
    <property type="project" value="InterPro"/>
</dbReference>
<keyword evidence="2" id="KW-0479">Metal-binding</keyword>
<keyword evidence="4 6" id="KW-0862">Zinc</keyword>
<evidence type="ECO:0000256" key="4">
    <source>
        <dbReference type="ARBA" id="ARBA00022833"/>
    </source>
</evidence>
<evidence type="ECO:0000313" key="10">
    <source>
        <dbReference type="Proteomes" id="UP000559256"/>
    </source>
</evidence>
<protein>
    <recommendedName>
        <fullName evidence="8">Peptidase M48 domain-containing protein</fullName>
    </recommendedName>
</protein>
<feature type="compositionally biased region" description="Gly residues" evidence="7">
    <location>
        <begin position="160"/>
        <end position="169"/>
    </location>
</feature>
<proteinExistence type="inferred from homology"/>
<dbReference type="OrthoDB" id="7464992at2759"/>
<feature type="region of interest" description="Disordered" evidence="7">
    <location>
        <begin position="8"/>
        <end position="27"/>
    </location>
</feature>
<evidence type="ECO:0000256" key="5">
    <source>
        <dbReference type="ARBA" id="ARBA00023049"/>
    </source>
</evidence>
<evidence type="ECO:0000256" key="6">
    <source>
        <dbReference type="RuleBase" id="RU003983"/>
    </source>
</evidence>
<evidence type="ECO:0000259" key="8">
    <source>
        <dbReference type="Pfam" id="PF01435"/>
    </source>
</evidence>
<comment type="caution">
    <text evidence="9">The sequence shown here is derived from an EMBL/GenBank/DDBJ whole genome shotgun (WGS) entry which is preliminary data.</text>
</comment>
<keyword evidence="10" id="KW-1185">Reference proteome</keyword>
<comment type="cofactor">
    <cofactor evidence="6">
        <name>Zn(2+)</name>
        <dbReference type="ChEBI" id="CHEBI:29105"/>
    </cofactor>
    <text evidence="6">Binds 1 zinc ion per subunit.</text>
</comment>
<dbReference type="PANTHER" id="PTHR22726:SF1">
    <property type="entry name" value="METALLOENDOPEPTIDASE OMA1, MITOCHONDRIAL"/>
    <property type="match status" value="1"/>
</dbReference>
<sequence length="382" mass="41240">MLRVRYVRFGSPPPPPNPNGSNKHRSGGFFESGTWPVKVGGVFVGLGGLYYVSHLEQVEETGRWRFMNVSPETEAEVGKMSRSQITRQFSSQILPSTHPLSLHVQRVVLQILQANNLGTLKNSPLSPTQSQHPTQQHFDIFPDTYGAPSNPFEPSSSHGVLGGSGGYGWSGAPSEKTVPDQVAGPQKEWEVIVVDNKKIVNAAATPGTVIVFTGILPVCKDEQGLAAVLAHVARHTGERLSSQVISIALTVFISATLASIGIGDYGLSAWIEEVAVGLRNSRVMETEADLIGLRLMSKACYEPDASPGMFSRLGRLESQGGGAGARVPEFLRTHPTSETRVKVLESHLPEAYDLFNANPECAKMREFREVSGRSGKPVGAFI</sequence>
<dbReference type="EMBL" id="JAACJM010000136">
    <property type="protein sequence ID" value="KAF5343664.1"/>
    <property type="molecule type" value="Genomic_DNA"/>
</dbReference>
<dbReference type="GO" id="GO:0005743">
    <property type="term" value="C:mitochondrial inner membrane"/>
    <property type="evidence" value="ECO:0007669"/>
    <property type="project" value="TreeGrafter"/>
</dbReference>
<keyword evidence="1 6" id="KW-0645">Protease</keyword>
<dbReference type="GO" id="GO:0046872">
    <property type="term" value="F:metal ion binding"/>
    <property type="evidence" value="ECO:0007669"/>
    <property type="project" value="UniProtKB-KW"/>
</dbReference>
<accession>A0A8H5FNU2</accession>
<evidence type="ECO:0000256" key="3">
    <source>
        <dbReference type="ARBA" id="ARBA00022801"/>
    </source>
</evidence>
<feature type="domain" description="Peptidase M48" evidence="8">
    <location>
        <begin position="182"/>
        <end position="346"/>
    </location>
</feature>
<dbReference type="Proteomes" id="UP000559256">
    <property type="component" value="Unassembled WGS sequence"/>
</dbReference>
<evidence type="ECO:0000256" key="2">
    <source>
        <dbReference type="ARBA" id="ARBA00022723"/>
    </source>
</evidence>
<dbReference type="PANTHER" id="PTHR22726">
    <property type="entry name" value="METALLOENDOPEPTIDASE OMA1"/>
    <property type="match status" value="1"/>
</dbReference>
<reference evidence="9 10" key="1">
    <citation type="journal article" date="2020" name="ISME J.">
        <title>Uncovering the hidden diversity of litter-decomposition mechanisms in mushroom-forming fungi.</title>
        <authorList>
            <person name="Floudas D."/>
            <person name="Bentzer J."/>
            <person name="Ahren D."/>
            <person name="Johansson T."/>
            <person name="Persson P."/>
            <person name="Tunlid A."/>
        </authorList>
    </citation>
    <scope>NUCLEOTIDE SEQUENCE [LARGE SCALE GENOMIC DNA]</scope>
    <source>
        <strain evidence="9 10">CBS 291.85</strain>
    </source>
</reference>
<dbReference type="InterPro" id="IPR051156">
    <property type="entry name" value="Mito/Outer_Membr_Metalloprot"/>
</dbReference>
<dbReference type="InterPro" id="IPR001915">
    <property type="entry name" value="Peptidase_M48"/>
</dbReference>
<evidence type="ECO:0000313" key="9">
    <source>
        <dbReference type="EMBL" id="KAF5343664.1"/>
    </source>
</evidence>
<dbReference type="GO" id="GO:0006515">
    <property type="term" value="P:protein quality control for misfolded or incompletely synthesized proteins"/>
    <property type="evidence" value="ECO:0007669"/>
    <property type="project" value="TreeGrafter"/>
</dbReference>
<dbReference type="Pfam" id="PF01435">
    <property type="entry name" value="Peptidase_M48"/>
    <property type="match status" value="1"/>
</dbReference>
<feature type="region of interest" description="Disordered" evidence="7">
    <location>
        <begin position="148"/>
        <end position="183"/>
    </location>
</feature>
<keyword evidence="5 6" id="KW-0482">Metalloprotease</keyword>
<evidence type="ECO:0000256" key="7">
    <source>
        <dbReference type="SAM" id="MobiDB-lite"/>
    </source>
</evidence>